<dbReference type="InterPro" id="IPR057644">
    <property type="entry name" value="Beta-prop_WDR75_2nd"/>
</dbReference>
<proteinExistence type="predicted"/>
<keyword evidence="2" id="KW-0690">Ribosome biogenesis</keyword>
<sequence length="962" mass="105758">MAASTSHEPQDIPIPSSPPSASEKIAKANKGSKKKGKAKETTDGQRKRSAVAKPPATPNTHPLYEDDPLLNWISLTDSPPSKSPPVFTQDGSYYFALVGSSVKIFATSTGQLVSTLSAPLSATGASSELTSVVLNPQNIFQIVTGSLDGVIRIWDYLDATLIRTLDIAQPIHHICAHEKHQDVIFATVSRPNKQTKKQMEDASSVLRISLKVTDASAQRHLDITPLGKTRFPTGLAISPSGNWLVATAGHKAYVANLLNIKSGFTKYVSPDRINCLSFHPMEDYFATGDLKGNIRLWYCLNEPTTVKVAGLEKKTQTASFHWHAHAVSALAFTSNGAYLLSGGEESVLVIWQLHSGRKEFVPRLGAPIQTISVTKTLRGEEYLLGLTDATFAFVNASTLILSRSFSRVKLFPSDNTLSPPKSVPLAVHPNSSTFILPSSHPSSIQMFSFTTSKIVSELEISPSNRVSRREEKPIEPPRVERIVVSPSGDWMSSIDARQPNEDFSREVYMKIWYRDRKTSLWVLNTRIDNPHGVHEVLALSFSPHPHSGQESYLVTTGGDGTVKTWRLRFDRDKGREGFWVARSSVNLRNEIPSHVSWSPDGSLLAVTLGAYVSLYDALTNIHRTTFTSPECSCAYTAHFIGQGRFLAVQGKLELVLWDTVSCSVRWSFTSPYPIYNVVPHPENDTFSIFTSVAPGRSRVHTFSSSTSKPSKSTYLPFTLLNAVWYSSKPTSSLSLVGITHDWRFVLVGDEVKAPEEEGTFATGLQSRSLPKRRTLFQDIFGKSIFHQPKTDDSSAAVLQRTTGIADKTVFDVPAYLAPPVDSLFDSLMMGFLKQRPAEQDYIPTEEGFGDEDVGMEVDIAEPTLPPQMAKIEPEEMTSLIAVFQKYSLQTYTPSKTHKMNGIAKVNGIHSKPSPSPAKVPQSTKSKSSKPTDVVSAPLSVPTPSSMVNGIGKKRKNAIDYFE</sequence>
<organism evidence="11 12">
    <name type="scientific">Lentinula detonsa</name>
    <dbReference type="NCBI Taxonomy" id="2804962"/>
    <lineage>
        <taxon>Eukaryota</taxon>
        <taxon>Fungi</taxon>
        <taxon>Dikarya</taxon>
        <taxon>Basidiomycota</taxon>
        <taxon>Agaricomycotina</taxon>
        <taxon>Agaricomycetes</taxon>
        <taxon>Agaricomycetidae</taxon>
        <taxon>Agaricales</taxon>
        <taxon>Marasmiineae</taxon>
        <taxon>Omphalotaceae</taxon>
        <taxon>Lentinula</taxon>
    </lineage>
</organism>
<evidence type="ECO:0000256" key="1">
    <source>
        <dbReference type="ARBA" id="ARBA00004604"/>
    </source>
</evidence>
<keyword evidence="3" id="KW-0698">rRNA processing</keyword>
<keyword evidence="6" id="KW-0804">Transcription</keyword>
<dbReference type="PANTHER" id="PTHR44215">
    <property type="entry name" value="WD REPEAT-CONTAINING PROTEIN 75"/>
    <property type="match status" value="1"/>
</dbReference>
<dbReference type="Gene3D" id="2.130.10.10">
    <property type="entry name" value="YVTN repeat-like/Quinoprotein amine dehydrogenase"/>
    <property type="match status" value="3"/>
</dbReference>
<dbReference type="AlphaFoldDB" id="A0A9W8PBP1"/>
<evidence type="ECO:0000259" key="10">
    <source>
        <dbReference type="Pfam" id="PF23769"/>
    </source>
</evidence>
<dbReference type="InterPro" id="IPR053826">
    <property type="entry name" value="WDR75"/>
</dbReference>
<dbReference type="SMART" id="SM00320">
    <property type="entry name" value="WD40"/>
    <property type="match status" value="5"/>
</dbReference>
<evidence type="ECO:0000256" key="2">
    <source>
        <dbReference type="ARBA" id="ARBA00022517"/>
    </source>
</evidence>
<evidence type="ECO:0000256" key="4">
    <source>
        <dbReference type="ARBA" id="ARBA00022574"/>
    </source>
</evidence>
<dbReference type="Pfam" id="PF23769">
    <property type="entry name" value="Beta-prop_WDR75_2nd"/>
    <property type="match status" value="1"/>
</dbReference>
<evidence type="ECO:0000256" key="5">
    <source>
        <dbReference type="ARBA" id="ARBA00022737"/>
    </source>
</evidence>
<evidence type="ECO:0000256" key="9">
    <source>
        <dbReference type="SAM" id="MobiDB-lite"/>
    </source>
</evidence>
<dbReference type="Pfam" id="PF23869">
    <property type="entry name" value="Beta-prop_WDR75_1st"/>
    <property type="match status" value="1"/>
</dbReference>
<feature type="repeat" description="WD" evidence="8">
    <location>
        <begin position="320"/>
        <end position="361"/>
    </location>
</feature>
<accession>A0A9W8PBP1</accession>
<feature type="region of interest" description="Disordered" evidence="9">
    <location>
        <begin position="1"/>
        <end position="65"/>
    </location>
</feature>
<comment type="caution">
    <text evidence="11">The sequence shown here is derived from an EMBL/GenBank/DDBJ whole genome shotgun (WGS) entry which is preliminary data.</text>
</comment>
<evidence type="ECO:0000256" key="6">
    <source>
        <dbReference type="ARBA" id="ARBA00023163"/>
    </source>
</evidence>
<reference evidence="11 12" key="1">
    <citation type="journal article" date="2023" name="Proc. Natl. Acad. Sci. U.S.A.">
        <title>A global phylogenomic analysis of the shiitake genus Lentinula.</title>
        <authorList>
            <person name="Sierra-Patev S."/>
            <person name="Min B."/>
            <person name="Naranjo-Ortiz M."/>
            <person name="Looney B."/>
            <person name="Konkel Z."/>
            <person name="Slot J.C."/>
            <person name="Sakamoto Y."/>
            <person name="Steenwyk J.L."/>
            <person name="Rokas A."/>
            <person name="Carro J."/>
            <person name="Camarero S."/>
            <person name="Ferreira P."/>
            <person name="Molpeceres G."/>
            <person name="Ruiz-Duenas F.J."/>
            <person name="Serrano A."/>
            <person name="Henrissat B."/>
            <person name="Drula E."/>
            <person name="Hughes K.W."/>
            <person name="Mata J.L."/>
            <person name="Ishikawa N.K."/>
            <person name="Vargas-Isla R."/>
            <person name="Ushijima S."/>
            <person name="Smith C.A."/>
            <person name="Donoghue J."/>
            <person name="Ahrendt S."/>
            <person name="Andreopoulos W."/>
            <person name="He G."/>
            <person name="LaButti K."/>
            <person name="Lipzen A."/>
            <person name="Ng V."/>
            <person name="Riley R."/>
            <person name="Sandor L."/>
            <person name="Barry K."/>
            <person name="Martinez A.T."/>
            <person name="Xiao Y."/>
            <person name="Gibbons J.G."/>
            <person name="Terashima K."/>
            <person name="Grigoriev I.V."/>
            <person name="Hibbett D."/>
        </authorList>
    </citation>
    <scope>NUCLEOTIDE SEQUENCE [LARGE SCALE GENOMIC DNA]</scope>
    <source>
        <strain evidence="11 12">TFB7810</strain>
    </source>
</reference>
<dbReference type="PROSITE" id="PS50082">
    <property type="entry name" value="WD_REPEATS_2"/>
    <property type="match status" value="2"/>
</dbReference>
<feature type="repeat" description="WD" evidence="8">
    <location>
        <begin position="122"/>
        <end position="164"/>
    </location>
</feature>
<dbReference type="GO" id="GO:2000234">
    <property type="term" value="P:positive regulation of rRNA processing"/>
    <property type="evidence" value="ECO:0007669"/>
    <property type="project" value="TreeGrafter"/>
</dbReference>
<dbReference type="InterPro" id="IPR011047">
    <property type="entry name" value="Quinoprotein_ADH-like_sf"/>
</dbReference>
<keyword evidence="12" id="KW-1185">Reference proteome</keyword>
<gene>
    <name evidence="11" type="ORF">DFH05DRAFT_1539103</name>
</gene>
<dbReference type="EMBL" id="JANVFU010000001">
    <property type="protein sequence ID" value="KAJ3750761.1"/>
    <property type="molecule type" value="Genomic_DNA"/>
</dbReference>
<evidence type="ECO:0000313" key="11">
    <source>
        <dbReference type="EMBL" id="KAJ3750761.1"/>
    </source>
</evidence>
<feature type="domain" description="WD repeat-containing protein 75 second beta-propeller" evidence="10">
    <location>
        <begin position="426"/>
        <end position="710"/>
    </location>
</feature>
<dbReference type="GO" id="GO:0006364">
    <property type="term" value="P:rRNA processing"/>
    <property type="evidence" value="ECO:0007669"/>
    <property type="project" value="UniProtKB-KW"/>
</dbReference>
<keyword evidence="5" id="KW-0677">Repeat</keyword>
<dbReference type="GO" id="GO:0032040">
    <property type="term" value="C:small-subunit processome"/>
    <property type="evidence" value="ECO:0007669"/>
    <property type="project" value="InterPro"/>
</dbReference>
<dbReference type="Proteomes" id="UP001142393">
    <property type="component" value="Unassembled WGS sequence"/>
</dbReference>
<name>A0A9W8PBP1_9AGAR</name>
<dbReference type="GO" id="GO:0045943">
    <property type="term" value="P:positive regulation of transcription by RNA polymerase I"/>
    <property type="evidence" value="ECO:0007669"/>
    <property type="project" value="InterPro"/>
</dbReference>
<evidence type="ECO:0000256" key="8">
    <source>
        <dbReference type="PROSITE-ProRule" id="PRU00221"/>
    </source>
</evidence>
<dbReference type="PROSITE" id="PS50294">
    <property type="entry name" value="WD_REPEATS_REGION"/>
    <property type="match status" value="1"/>
</dbReference>
<dbReference type="GO" id="GO:0003723">
    <property type="term" value="F:RNA binding"/>
    <property type="evidence" value="ECO:0007669"/>
    <property type="project" value="InterPro"/>
</dbReference>
<comment type="subcellular location">
    <subcellularLocation>
        <location evidence="1">Nucleus</location>
        <location evidence="1">Nucleolus</location>
    </subcellularLocation>
</comment>
<feature type="compositionally biased region" description="Low complexity" evidence="9">
    <location>
        <begin position="918"/>
        <end position="935"/>
    </location>
</feature>
<dbReference type="SUPFAM" id="SSF82171">
    <property type="entry name" value="DPP6 N-terminal domain-like"/>
    <property type="match status" value="1"/>
</dbReference>
<dbReference type="InterPro" id="IPR001680">
    <property type="entry name" value="WD40_rpt"/>
</dbReference>
<keyword evidence="4 8" id="KW-0853">WD repeat</keyword>
<dbReference type="InterPro" id="IPR015943">
    <property type="entry name" value="WD40/YVTN_repeat-like_dom_sf"/>
</dbReference>
<dbReference type="SUPFAM" id="SSF50998">
    <property type="entry name" value="Quinoprotein alcohol dehydrogenase-like"/>
    <property type="match status" value="1"/>
</dbReference>
<dbReference type="PANTHER" id="PTHR44215:SF1">
    <property type="entry name" value="WD REPEAT-CONTAINING PROTEIN 75"/>
    <property type="match status" value="1"/>
</dbReference>
<evidence type="ECO:0000256" key="7">
    <source>
        <dbReference type="ARBA" id="ARBA00023242"/>
    </source>
</evidence>
<protein>
    <submittedName>
        <fullName evidence="11">WD40 repeat-like protein</fullName>
    </submittedName>
</protein>
<feature type="region of interest" description="Disordered" evidence="9">
    <location>
        <begin position="905"/>
        <end position="952"/>
    </location>
</feature>
<evidence type="ECO:0000313" key="12">
    <source>
        <dbReference type="Proteomes" id="UP001142393"/>
    </source>
</evidence>
<keyword evidence="7" id="KW-0539">Nucleus</keyword>
<evidence type="ECO:0000256" key="3">
    <source>
        <dbReference type="ARBA" id="ARBA00022552"/>
    </source>
</evidence>